<organism evidence="1 2">
    <name type="scientific">Mya arenaria</name>
    <name type="common">Soft-shell clam</name>
    <dbReference type="NCBI Taxonomy" id="6604"/>
    <lineage>
        <taxon>Eukaryota</taxon>
        <taxon>Metazoa</taxon>
        <taxon>Spiralia</taxon>
        <taxon>Lophotrochozoa</taxon>
        <taxon>Mollusca</taxon>
        <taxon>Bivalvia</taxon>
        <taxon>Autobranchia</taxon>
        <taxon>Heteroconchia</taxon>
        <taxon>Euheterodonta</taxon>
        <taxon>Imparidentia</taxon>
        <taxon>Neoheterodontei</taxon>
        <taxon>Myida</taxon>
        <taxon>Myoidea</taxon>
        <taxon>Myidae</taxon>
        <taxon>Mya</taxon>
    </lineage>
</organism>
<protein>
    <submittedName>
        <fullName evidence="1">LTO1-like protein</fullName>
    </submittedName>
</protein>
<name>A0ABY7EEF8_MYAAR</name>
<dbReference type="InterPro" id="IPR052436">
    <property type="entry name" value="LTO1_adapter"/>
</dbReference>
<dbReference type="PANTHER" id="PTHR28532:SF1">
    <property type="entry name" value="ORAL CANCER OVEREXPRESSED 1"/>
    <property type="match status" value="1"/>
</dbReference>
<accession>A0ABY7EEF8</accession>
<sequence length="329" mass="37076">MKGEDNSISEELEECVIVAEENEGDTDDVVPLATLEDNSISEELEECVIVAEENEGDTDDVVPLATLKQPDMTYALYGTCACLPSTFCQRPKCCEQRCMRSRYRGGRKWAHSIRKALSHFQNERYYYHNGTDAYLGKTKGNKCHVVRSEHGVEEDLFDPVVEIDLEIFDLVTYHLWRHDTIVVQHLLPINSGLVLGSQAEGYKEGVEVGSRQGELEGNRLGWEKGAAIGSEVGFYAGFAQSLLEEMKKGEDSKPRVISALEKMLTVSQEFPLTDPQNPDLQVQLEAVRTKFKQEGLTEWEVLGIGFTTRLLYQSWCPASTKHSYKQLLI</sequence>
<evidence type="ECO:0000313" key="1">
    <source>
        <dbReference type="EMBL" id="WAR07182.1"/>
    </source>
</evidence>
<dbReference type="Proteomes" id="UP001164746">
    <property type="component" value="Chromosome 6"/>
</dbReference>
<gene>
    <name evidence="1" type="ORF">MAR_017140</name>
</gene>
<keyword evidence="2" id="KW-1185">Reference proteome</keyword>
<reference evidence="1" key="1">
    <citation type="submission" date="2022-11" db="EMBL/GenBank/DDBJ databases">
        <title>Centuries of genome instability and evolution in soft-shell clam transmissible cancer (bioRxiv).</title>
        <authorList>
            <person name="Hart S.F.M."/>
            <person name="Yonemitsu M.A."/>
            <person name="Giersch R.M."/>
            <person name="Beal B.F."/>
            <person name="Arriagada G."/>
            <person name="Davis B.W."/>
            <person name="Ostrander E.A."/>
            <person name="Goff S.P."/>
            <person name="Metzger M.J."/>
        </authorList>
    </citation>
    <scope>NUCLEOTIDE SEQUENCE</scope>
    <source>
        <strain evidence="1">MELC-2E11</strain>
        <tissue evidence="1">Siphon/mantle</tissue>
    </source>
</reference>
<dbReference type="EMBL" id="CP111017">
    <property type="protein sequence ID" value="WAR07182.1"/>
    <property type="molecule type" value="Genomic_DNA"/>
</dbReference>
<evidence type="ECO:0000313" key="2">
    <source>
        <dbReference type="Proteomes" id="UP001164746"/>
    </source>
</evidence>
<proteinExistence type="predicted"/>
<dbReference type="PANTHER" id="PTHR28532">
    <property type="entry name" value="GEO13458P1"/>
    <property type="match status" value="1"/>
</dbReference>